<sequence length="43" mass="4911">MEGFNISSFIKSPKQTPPSLYLIMVLNCLVDFCFLYLVLSSHN</sequence>
<organism evidence="2 3">
    <name type="scientific">Bathymodiolus azoricus thioautotrophic gill symbiont</name>
    <dbReference type="NCBI Taxonomy" id="235205"/>
    <lineage>
        <taxon>Bacteria</taxon>
        <taxon>Pseudomonadati</taxon>
        <taxon>Pseudomonadota</taxon>
        <taxon>Gammaproteobacteria</taxon>
        <taxon>sulfur-oxidizing symbionts</taxon>
    </lineage>
</organism>
<keyword evidence="1" id="KW-1133">Transmembrane helix</keyword>
<evidence type="ECO:0000256" key="1">
    <source>
        <dbReference type="SAM" id="Phobius"/>
    </source>
</evidence>
<dbReference type="EMBL" id="CDSC02000341">
    <property type="protein sequence ID" value="SEH93730.1"/>
    <property type="molecule type" value="Genomic_DNA"/>
</dbReference>
<name>A0A1H6M874_9GAMM</name>
<feature type="transmembrane region" description="Helical" evidence="1">
    <location>
        <begin position="20"/>
        <end position="39"/>
    </location>
</feature>
<protein>
    <submittedName>
        <fullName evidence="2">Uncharacterized protein</fullName>
    </submittedName>
</protein>
<keyword evidence="1" id="KW-0472">Membrane</keyword>
<gene>
    <name evidence="2" type="ORF">BAZSYMA_ACONTIG41858_4</name>
</gene>
<keyword evidence="1" id="KW-0812">Transmembrane</keyword>
<dbReference type="AlphaFoldDB" id="A0A1H6M874"/>
<reference evidence="3" key="1">
    <citation type="submission" date="2016-06" db="EMBL/GenBank/DDBJ databases">
        <authorList>
            <person name="Petersen J."/>
            <person name="Sayavedra L."/>
        </authorList>
    </citation>
    <scope>NUCLEOTIDE SEQUENCE [LARGE SCALE GENOMIC DNA]</scope>
    <source>
        <strain evidence="3">BazSymA</strain>
    </source>
</reference>
<proteinExistence type="predicted"/>
<accession>A0A1H6M874</accession>
<evidence type="ECO:0000313" key="2">
    <source>
        <dbReference type="EMBL" id="SEH93730.1"/>
    </source>
</evidence>
<dbReference type="Proteomes" id="UP000198988">
    <property type="component" value="Unassembled WGS sequence"/>
</dbReference>
<evidence type="ECO:0000313" key="3">
    <source>
        <dbReference type="Proteomes" id="UP000198988"/>
    </source>
</evidence>